<gene>
    <name evidence="2" type="primary">Acey_s0335.g2872</name>
    <name evidence="2" type="ORF">Y032_0335g2872</name>
</gene>
<proteinExistence type="predicted"/>
<feature type="transmembrane region" description="Helical" evidence="1">
    <location>
        <begin position="75"/>
        <end position="101"/>
    </location>
</feature>
<dbReference type="Proteomes" id="UP000024635">
    <property type="component" value="Unassembled WGS sequence"/>
</dbReference>
<keyword evidence="1" id="KW-0812">Transmembrane</keyword>
<evidence type="ECO:0000256" key="1">
    <source>
        <dbReference type="SAM" id="Phobius"/>
    </source>
</evidence>
<organism evidence="2 3">
    <name type="scientific">Ancylostoma ceylanicum</name>
    <dbReference type="NCBI Taxonomy" id="53326"/>
    <lineage>
        <taxon>Eukaryota</taxon>
        <taxon>Metazoa</taxon>
        <taxon>Ecdysozoa</taxon>
        <taxon>Nematoda</taxon>
        <taxon>Chromadorea</taxon>
        <taxon>Rhabditida</taxon>
        <taxon>Rhabditina</taxon>
        <taxon>Rhabditomorpha</taxon>
        <taxon>Strongyloidea</taxon>
        <taxon>Ancylostomatidae</taxon>
        <taxon>Ancylostomatinae</taxon>
        <taxon>Ancylostoma</taxon>
    </lineage>
</organism>
<evidence type="ECO:0000313" key="2">
    <source>
        <dbReference type="EMBL" id="EYB83453.1"/>
    </source>
</evidence>
<dbReference type="AlphaFoldDB" id="A0A016RYL2"/>
<evidence type="ECO:0000313" key="3">
    <source>
        <dbReference type="Proteomes" id="UP000024635"/>
    </source>
</evidence>
<reference evidence="3" key="1">
    <citation type="journal article" date="2015" name="Nat. Genet.">
        <title>The genome and transcriptome of the zoonotic hookworm Ancylostoma ceylanicum identify infection-specific gene families.</title>
        <authorList>
            <person name="Schwarz E.M."/>
            <person name="Hu Y."/>
            <person name="Antoshechkin I."/>
            <person name="Miller M.M."/>
            <person name="Sternberg P.W."/>
            <person name="Aroian R.V."/>
        </authorList>
    </citation>
    <scope>NUCLEOTIDE SEQUENCE</scope>
    <source>
        <strain evidence="3">HY135</strain>
    </source>
</reference>
<keyword evidence="3" id="KW-1185">Reference proteome</keyword>
<dbReference type="EMBL" id="JARK01001671">
    <property type="protein sequence ID" value="EYB83453.1"/>
    <property type="molecule type" value="Genomic_DNA"/>
</dbReference>
<keyword evidence="1" id="KW-1133">Transmembrane helix</keyword>
<accession>A0A016RYL2</accession>
<keyword evidence="1" id="KW-0472">Membrane</keyword>
<comment type="caution">
    <text evidence="2">The sequence shown here is derived from an EMBL/GenBank/DDBJ whole genome shotgun (WGS) entry which is preliminary data.</text>
</comment>
<name>A0A016RYL2_9BILA</name>
<sequence>MFATVIDQNPCGNSNACWQLPRISASFTIPSNIGLVSCGGGNFSALVTKLRNKTRARQKLKNCHPKHLELEAAQIMVITCAIFTCFFGAIMMKGYCIAIALRPTTSS</sequence>
<protein>
    <submittedName>
        <fullName evidence="2">Uncharacterized protein</fullName>
    </submittedName>
</protein>